<gene>
    <name evidence="1" type="ORF">L5014_24855</name>
</gene>
<keyword evidence="2" id="KW-1185">Reference proteome</keyword>
<evidence type="ECO:0000313" key="1">
    <source>
        <dbReference type="EMBL" id="MCG5076556.1"/>
    </source>
</evidence>
<evidence type="ECO:0000313" key="2">
    <source>
        <dbReference type="Proteomes" id="UP001139308"/>
    </source>
</evidence>
<accession>A0A9X1UKY5</accession>
<dbReference type="AlphaFoldDB" id="A0A9X1UKY5"/>
<comment type="caution">
    <text evidence="1">The sequence shown here is derived from an EMBL/GenBank/DDBJ whole genome shotgun (WGS) entry which is preliminary data.</text>
</comment>
<proteinExistence type="predicted"/>
<name>A0A9X1UKY5_9BURK</name>
<dbReference type="RefSeq" id="WP_238466479.1">
    <property type="nucleotide sequence ID" value="NZ_JAKLJA010000025.1"/>
</dbReference>
<reference evidence="1" key="1">
    <citation type="submission" date="2022-01" db="EMBL/GenBank/DDBJ databases">
        <title>Genome sequence and assembly of Parabukholderia sp. RG36.</title>
        <authorList>
            <person name="Chhetri G."/>
        </authorList>
    </citation>
    <scope>NUCLEOTIDE SEQUENCE</scope>
    <source>
        <strain evidence="1">RG36</strain>
    </source>
</reference>
<dbReference type="Proteomes" id="UP001139308">
    <property type="component" value="Unassembled WGS sequence"/>
</dbReference>
<sequence length="67" mass="7421">MEKLTKGVPTRTQSPVVTPRQMSMRFDNAELQGMSVEQRAMAITRLASLLIHAADGTTGKECDDDER</sequence>
<protein>
    <submittedName>
        <fullName evidence="1">Uncharacterized protein</fullName>
    </submittedName>
</protein>
<organism evidence="1 2">
    <name type="scientific">Paraburkholderia tagetis</name>
    <dbReference type="NCBI Taxonomy" id="2913261"/>
    <lineage>
        <taxon>Bacteria</taxon>
        <taxon>Pseudomonadati</taxon>
        <taxon>Pseudomonadota</taxon>
        <taxon>Betaproteobacteria</taxon>
        <taxon>Burkholderiales</taxon>
        <taxon>Burkholderiaceae</taxon>
        <taxon>Paraburkholderia</taxon>
    </lineage>
</organism>
<dbReference type="EMBL" id="JAKLJA010000025">
    <property type="protein sequence ID" value="MCG5076556.1"/>
    <property type="molecule type" value="Genomic_DNA"/>
</dbReference>